<dbReference type="PANTHER" id="PTHR46599">
    <property type="entry name" value="PIGGYBAC TRANSPOSABLE ELEMENT-DERIVED PROTEIN 4"/>
    <property type="match status" value="1"/>
</dbReference>
<gene>
    <name evidence="2" type="ORF">g.1368</name>
</gene>
<evidence type="ECO:0000313" key="2">
    <source>
        <dbReference type="EMBL" id="JAT37043.1"/>
    </source>
</evidence>
<feature type="non-terminal residue" evidence="2">
    <location>
        <position position="110"/>
    </location>
</feature>
<name>A0A1B6MMB0_9HEMI</name>
<protein>
    <recommendedName>
        <fullName evidence="1">PiggyBac transposable element-derived protein domain-containing protein</fullName>
    </recommendedName>
</protein>
<dbReference type="Pfam" id="PF13843">
    <property type="entry name" value="DDE_Tnp_1_7"/>
    <property type="match status" value="1"/>
</dbReference>
<organism evidence="2">
    <name type="scientific">Graphocephala atropunctata</name>
    <dbReference type="NCBI Taxonomy" id="36148"/>
    <lineage>
        <taxon>Eukaryota</taxon>
        <taxon>Metazoa</taxon>
        <taxon>Ecdysozoa</taxon>
        <taxon>Arthropoda</taxon>
        <taxon>Hexapoda</taxon>
        <taxon>Insecta</taxon>
        <taxon>Pterygota</taxon>
        <taxon>Neoptera</taxon>
        <taxon>Paraneoptera</taxon>
        <taxon>Hemiptera</taxon>
        <taxon>Auchenorrhyncha</taxon>
        <taxon>Membracoidea</taxon>
        <taxon>Cicadellidae</taxon>
        <taxon>Cicadellinae</taxon>
        <taxon>Cicadellini</taxon>
        <taxon>Graphocephala</taxon>
    </lineage>
</organism>
<accession>A0A1B6MMB0</accession>
<feature type="domain" description="PiggyBac transposable element-derived protein" evidence="1">
    <location>
        <begin position="36"/>
        <end position="110"/>
    </location>
</feature>
<reference evidence="2" key="1">
    <citation type="submission" date="2015-11" db="EMBL/GenBank/DDBJ databases">
        <title>De novo transcriptome assembly of four potential Pierce s Disease insect vectors from Arizona vineyards.</title>
        <authorList>
            <person name="Tassone E.E."/>
        </authorList>
    </citation>
    <scope>NUCLEOTIDE SEQUENCE</scope>
</reference>
<dbReference type="PANTHER" id="PTHR46599:SF3">
    <property type="entry name" value="PIGGYBAC TRANSPOSABLE ELEMENT-DERIVED PROTEIN 4"/>
    <property type="match status" value="1"/>
</dbReference>
<dbReference type="InterPro" id="IPR029526">
    <property type="entry name" value="PGBD"/>
</dbReference>
<evidence type="ECO:0000259" key="1">
    <source>
        <dbReference type="Pfam" id="PF13843"/>
    </source>
</evidence>
<proteinExistence type="predicted"/>
<dbReference type="AlphaFoldDB" id="A0A1B6MMB0"/>
<sequence>MEKWKHNDDFHPTNFIFDASNSELYLDLEENEIREIDVFHSLFDYDLVAHIAEETSRYYKECIEKEGEVSEYSKLKRWTDTNADELYCFFAMLFLMPHCKKNTMKQYWST</sequence>
<dbReference type="EMBL" id="GEBQ01002934">
    <property type="protein sequence ID" value="JAT37043.1"/>
    <property type="molecule type" value="Transcribed_RNA"/>
</dbReference>